<name>A0ABV2TPL6_9RHOO</name>
<protein>
    <recommendedName>
        <fullName evidence="5">Lipoprotein</fullName>
    </recommendedName>
</protein>
<dbReference type="RefSeq" id="WP_354601430.1">
    <property type="nucleotide sequence ID" value="NZ_JBEWZI010000012.1"/>
</dbReference>
<dbReference type="PROSITE" id="PS51257">
    <property type="entry name" value="PROKAR_LIPOPROTEIN"/>
    <property type="match status" value="1"/>
</dbReference>
<dbReference type="EMBL" id="JBEWZI010000012">
    <property type="protein sequence ID" value="MET7014967.1"/>
    <property type="molecule type" value="Genomic_DNA"/>
</dbReference>
<evidence type="ECO:0008006" key="5">
    <source>
        <dbReference type="Google" id="ProtNLM"/>
    </source>
</evidence>
<evidence type="ECO:0000313" key="4">
    <source>
        <dbReference type="Proteomes" id="UP001549691"/>
    </source>
</evidence>
<sequence>MKTLKILFPGLACILLAACGLSETASTTAAIAAAKAREIEQGKQQMEQVKQQIDAANQQAEAQRKAIESVAQ</sequence>
<gene>
    <name evidence="3" type="ORF">ABXR19_12260</name>
</gene>
<keyword evidence="4" id="KW-1185">Reference proteome</keyword>
<feature type="chain" id="PRO_5046829155" description="Lipoprotein" evidence="2">
    <location>
        <begin position="18"/>
        <end position="72"/>
    </location>
</feature>
<keyword evidence="2" id="KW-0732">Signal</keyword>
<accession>A0ABV2TPL6</accession>
<reference evidence="3 4" key="1">
    <citation type="submission" date="2024-07" db="EMBL/GenBank/DDBJ databases">
        <title>Uliginosibacterium flavum JJ3220;KACC:17644.</title>
        <authorList>
            <person name="Kim M.K."/>
        </authorList>
    </citation>
    <scope>NUCLEOTIDE SEQUENCE [LARGE SCALE GENOMIC DNA]</scope>
    <source>
        <strain evidence="3 4">KACC:17644</strain>
    </source>
</reference>
<keyword evidence="1" id="KW-0175">Coiled coil</keyword>
<organism evidence="3 4">
    <name type="scientific">Uliginosibacterium flavum</name>
    <dbReference type="NCBI Taxonomy" id="1396831"/>
    <lineage>
        <taxon>Bacteria</taxon>
        <taxon>Pseudomonadati</taxon>
        <taxon>Pseudomonadota</taxon>
        <taxon>Betaproteobacteria</taxon>
        <taxon>Rhodocyclales</taxon>
        <taxon>Zoogloeaceae</taxon>
        <taxon>Uliginosibacterium</taxon>
    </lineage>
</organism>
<proteinExistence type="predicted"/>
<evidence type="ECO:0000256" key="1">
    <source>
        <dbReference type="SAM" id="Coils"/>
    </source>
</evidence>
<feature type="coiled-coil region" evidence="1">
    <location>
        <begin position="32"/>
        <end position="70"/>
    </location>
</feature>
<feature type="signal peptide" evidence="2">
    <location>
        <begin position="1"/>
        <end position="17"/>
    </location>
</feature>
<evidence type="ECO:0000313" key="3">
    <source>
        <dbReference type="EMBL" id="MET7014967.1"/>
    </source>
</evidence>
<comment type="caution">
    <text evidence="3">The sequence shown here is derived from an EMBL/GenBank/DDBJ whole genome shotgun (WGS) entry which is preliminary data.</text>
</comment>
<dbReference type="Proteomes" id="UP001549691">
    <property type="component" value="Unassembled WGS sequence"/>
</dbReference>
<evidence type="ECO:0000256" key="2">
    <source>
        <dbReference type="SAM" id="SignalP"/>
    </source>
</evidence>